<name>A0A8J6TBN2_9BACT</name>
<comment type="catalytic activity">
    <reaction evidence="1">
        <text>(7,8-dihydropterin-6-yl)methyl diphosphate + 4-aminobenzoate = 7,8-dihydropteroate + diphosphate</text>
        <dbReference type="Rhea" id="RHEA:19949"/>
        <dbReference type="ChEBI" id="CHEBI:17836"/>
        <dbReference type="ChEBI" id="CHEBI:17839"/>
        <dbReference type="ChEBI" id="CHEBI:33019"/>
        <dbReference type="ChEBI" id="CHEBI:72950"/>
        <dbReference type="EC" id="2.5.1.15"/>
    </reaction>
</comment>
<dbReference type="AlphaFoldDB" id="A0A8J6TBN2"/>
<dbReference type="GO" id="GO:0046656">
    <property type="term" value="P:folic acid biosynthetic process"/>
    <property type="evidence" value="ECO:0007669"/>
    <property type="project" value="UniProtKB-KW"/>
</dbReference>
<dbReference type="FunFam" id="3.20.20.20:FF:000006">
    <property type="entry name" value="Dihydropteroate synthase"/>
    <property type="match status" value="1"/>
</dbReference>
<evidence type="ECO:0000256" key="5">
    <source>
        <dbReference type="ARBA" id="ARBA00012458"/>
    </source>
</evidence>
<evidence type="ECO:0000259" key="13">
    <source>
        <dbReference type="PROSITE" id="PS50972"/>
    </source>
</evidence>
<reference evidence="14 15" key="1">
    <citation type="submission" date="2020-08" db="EMBL/GenBank/DDBJ databases">
        <title>Bridging the membrane lipid divide: bacteria of the FCB group superphylum have the potential to synthesize archaeal ether lipids.</title>
        <authorList>
            <person name="Villanueva L."/>
            <person name="Von Meijenfeldt F.A.B."/>
            <person name="Westbye A.B."/>
            <person name="Yadav S."/>
            <person name="Hopmans E.C."/>
            <person name="Dutilh B.E."/>
            <person name="Sinninghe Damste J.S."/>
        </authorList>
    </citation>
    <scope>NUCLEOTIDE SEQUENCE [LARGE SCALE GENOMIC DNA]</scope>
    <source>
        <strain evidence="14">NIOZ-UU82</strain>
    </source>
</reference>
<dbReference type="GO" id="GO:0005829">
    <property type="term" value="C:cytosol"/>
    <property type="evidence" value="ECO:0007669"/>
    <property type="project" value="TreeGrafter"/>
</dbReference>
<dbReference type="InterPro" id="IPR045031">
    <property type="entry name" value="DHP_synth-like"/>
</dbReference>
<evidence type="ECO:0000256" key="2">
    <source>
        <dbReference type="ARBA" id="ARBA00001946"/>
    </source>
</evidence>
<comment type="similarity">
    <text evidence="4 12">Belongs to the DHPS family.</text>
</comment>
<evidence type="ECO:0000256" key="11">
    <source>
        <dbReference type="ARBA" id="ARBA00030193"/>
    </source>
</evidence>
<dbReference type="EMBL" id="JACNLL010000042">
    <property type="protein sequence ID" value="MBC8199228.1"/>
    <property type="molecule type" value="Genomic_DNA"/>
</dbReference>
<dbReference type="PROSITE" id="PS50972">
    <property type="entry name" value="PTERIN_BINDING"/>
    <property type="match status" value="1"/>
</dbReference>
<dbReference type="PANTHER" id="PTHR20941">
    <property type="entry name" value="FOLATE SYNTHESIS PROTEINS"/>
    <property type="match status" value="1"/>
</dbReference>
<evidence type="ECO:0000256" key="8">
    <source>
        <dbReference type="ARBA" id="ARBA00022723"/>
    </source>
</evidence>
<comment type="caution">
    <text evidence="14">The sequence shown here is derived from an EMBL/GenBank/DDBJ whole genome shotgun (WGS) entry which is preliminary data.</text>
</comment>
<comment type="pathway">
    <text evidence="3 12">Cofactor biosynthesis; tetrahydrofolate biosynthesis; 7,8-dihydrofolate from 2-amino-4-hydroxy-6-hydroxymethyl-7,8-dihydropteridine diphosphate and 4-aminobenzoate: step 1/2.</text>
</comment>
<evidence type="ECO:0000256" key="6">
    <source>
        <dbReference type="ARBA" id="ARBA00016919"/>
    </source>
</evidence>
<dbReference type="CDD" id="cd00739">
    <property type="entry name" value="DHPS"/>
    <property type="match status" value="1"/>
</dbReference>
<dbReference type="EC" id="2.5.1.15" evidence="5 12"/>
<dbReference type="UniPathway" id="UPA00077">
    <property type="reaction ID" value="UER00156"/>
</dbReference>
<dbReference type="InterPro" id="IPR006390">
    <property type="entry name" value="DHP_synth_dom"/>
</dbReference>
<keyword evidence="9 12" id="KW-0460">Magnesium</keyword>
<keyword evidence="7 12" id="KW-0808">Transferase</keyword>
<keyword evidence="8 12" id="KW-0479">Metal-binding</keyword>
<dbReference type="PROSITE" id="PS00793">
    <property type="entry name" value="DHPS_2"/>
    <property type="match status" value="1"/>
</dbReference>
<dbReference type="GO" id="GO:0004156">
    <property type="term" value="F:dihydropteroate synthase activity"/>
    <property type="evidence" value="ECO:0007669"/>
    <property type="project" value="UniProtKB-EC"/>
</dbReference>
<gene>
    <name evidence="14" type="primary">folP</name>
    <name evidence="14" type="ORF">H8E80_04175</name>
</gene>
<protein>
    <recommendedName>
        <fullName evidence="6 12">Dihydropteroate synthase</fullName>
        <shortName evidence="12">DHPS</shortName>
        <ecNumber evidence="5 12">2.5.1.15</ecNumber>
    </recommendedName>
    <alternativeName>
        <fullName evidence="11 12">Dihydropteroate pyrophosphorylase</fullName>
    </alternativeName>
</protein>
<evidence type="ECO:0000256" key="7">
    <source>
        <dbReference type="ARBA" id="ARBA00022679"/>
    </source>
</evidence>
<evidence type="ECO:0000256" key="3">
    <source>
        <dbReference type="ARBA" id="ARBA00004763"/>
    </source>
</evidence>
<dbReference type="InterPro" id="IPR000489">
    <property type="entry name" value="Pterin-binding_dom"/>
</dbReference>
<sequence length="290" mass="31193">MKTYNISCGGHTLSFGMRTRIMGILNVTPDSFSDGGSFFTTDAAVAHGEKLVEDGADIIDVGGESTRPFSDAVSVEEEARRVVPVIERLSKRISIPISIDTTKTPVAKQAIEAGASIINDIGALRSDNNMAAVAAKYGVPVVLMHMKGNPKTMQVSPVYDDLINEIKKFLENAINMAEKNGISRSKIIIDPGIGFGKTVEHNLLLIKHLHEFTSLDAPILIGPSRKSFIRNILFDKPARDIKADIPALETGTQAAVAAAVLHGANIVRVHDVAGTYKTIKIVDAIKNARI</sequence>
<evidence type="ECO:0000256" key="10">
    <source>
        <dbReference type="ARBA" id="ARBA00022909"/>
    </source>
</evidence>
<dbReference type="PROSITE" id="PS00792">
    <property type="entry name" value="DHPS_1"/>
    <property type="match status" value="1"/>
</dbReference>
<dbReference type="GO" id="GO:0046654">
    <property type="term" value="P:tetrahydrofolate biosynthetic process"/>
    <property type="evidence" value="ECO:0007669"/>
    <property type="project" value="UniProtKB-UniPathway"/>
</dbReference>
<evidence type="ECO:0000313" key="15">
    <source>
        <dbReference type="Proteomes" id="UP000603545"/>
    </source>
</evidence>
<dbReference type="Proteomes" id="UP000603545">
    <property type="component" value="Unassembled WGS sequence"/>
</dbReference>
<comment type="cofactor">
    <cofactor evidence="2 12">
        <name>Mg(2+)</name>
        <dbReference type="ChEBI" id="CHEBI:18420"/>
    </cofactor>
</comment>
<keyword evidence="10 12" id="KW-0289">Folate biosynthesis</keyword>
<evidence type="ECO:0000256" key="1">
    <source>
        <dbReference type="ARBA" id="ARBA00000012"/>
    </source>
</evidence>
<dbReference type="SUPFAM" id="SSF51717">
    <property type="entry name" value="Dihydropteroate synthetase-like"/>
    <property type="match status" value="1"/>
</dbReference>
<evidence type="ECO:0000313" key="14">
    <source>
        <dbReference type="EMBL" id="MBC8199228.1"/>
    </source>
</evidence>
<comment type="function">
    <text evidence="12">Catalyzes the condensation of para-aminobenzoate (pABA) with 6-hydroxymethyl-7,8-dihydropterin diphosphate (DHPt-PP) to form 7,8-dihydropteroate (H2Pte), the immediate precursor of folate derivatives.</text>
</comment>
<dbReference type="GO" id="GO:0046872">
    <property type="term" value="F:metal ion binding"/>
    <property type="evidence" value="ECO:0007669"/>
    <property type="project" value="UniProtKB-KW"/>
</dbReference>
<organism evidence="14 15">
    <name type="scientific">Candidatus Desulfaltia bathyphila</name>
    <dbReference type="NCBI Taxonomy" id="2841697"/>
    <lineage>
        <taxon>Bacteria</taxon>
        <taxon>Pseudomonadati</taxon>
        <taxon>Thermodesulfobacteriota</taxon>
        <taxon>Desulfobacteria</taxon>
        <taxon>Desulfobacterales</taxon>
        <taxon>Desulfobacterales incertae sedis</taxon>
        <taxon>Candidatus Desulfaltia</taxon>
    </lineage>
</organism>
<dbReference type="Pfam" id="PF00809">
    <property type="entry name" value="Pterin_bind"/>
    <property type="match status" value="1"/>
</dbReference>
<proteinExistence type="inferred from homology"/>
<evidence type="ECO:0000256" key="4">
    <source>
        <dbReference type="ARBA" id="ARBA00009503"/>
    </source>
</evidence>
<dbReference type="PANTHER" id="PTHR20941:SF1">
    <property type="entry name" value="FOLIC ACID SYNTHESIS PROTEIN FOL1"/>
    <property type="match status" value="1"/>
</dbReference>
<evidence type="ECO:0000256" key="12">
    <source>
        <dbReference type="RuleBase" id="RU361205"/>
    </source>
</evidence>
<evidence type="ECO:0000256" key="9">
    <source>
        <dbReference type="ARBA" id="ARBA00022842"/>
    </source>
</evidence>
<dbReference type="InterPro" id="IPR011005">
    <property type="entry name" value="Dihydropteroate_synth-like_sf"/>
</dbReference>
<accession>A0A8J6TBN2</accession>
<feature type="domain" description="Pterin-binding" evidence="13">
    <location>
        <begin position="19"/>
        <end position="280"/>
    </location>
</feature>
<dbReference type="NCBIfam" id="TIGR01496">
    <property type="entry name" value="DHPS"/>
    <property type="match status" value="1"/>
</dbReference>
<dbReference type="Gene3D" id="3.20.20.20">
    <property type="entry name" value="Dihydropteroate synthase-like"/>
    <property type="match status" value="1"/>
</dbReference>